<dbReference type="InterPro" id="IPR029060">
    <property type="entry name" value="PIN-like_dom_sf"/>
</dbReference>
<evidence type="ECO:0000313" key="8">
    <source>
        <dbReference type="Proteomes" id="UP000064201"/>
    </source>
</evidence>
<dbReference type="GO" id="GO:0016787">
    <property type="term" value="F:hydrolase activity"/>
    <property type="evidence" value="ECO:0007669"/>
    <property type="project" value="UniProtKB-KW"/>
</dbReference>
<dbReference type="GO" id="GO:0000287">
    <property type="term" value="F:magnesium ion binding"/>
    <property type="evidence" value="ECO:0007669"/>
    <property type="project" value="UniProtKB-UniRule"/>
</dbReference>
<proteinExistence type="inferred from homology"/>
<dbReference type="HAMAP" id="MF_00265">
    <property type="entry name" value="VapC_Nob1"/>
    <property type="match status" value="1"/>
</dbReference>
<dbReference type="Gene3D" id="3.40.50.1010">
    <property type="entry name" value="5'-nuclease"/>
    <property type="match status" value="1"/>
</dbReference>
<sequence>MTSADERSYLDTSALAKWYLNEPGSEAFVDYLQRVDVAIISRLVATELRSLLARRRRIGELPQELETIIFATFQDDISSASLQLYPFDDSLFDEATNLITRYPEHPLRTLDALHIATARHHEIPVIATADNVLADAASSMGLTVRRF</sequence>
<feature type="binding site" evidence="5">
    <location>
        <position position="11"/>
    </location>
    <ligand>
        <name>Mg(2+)</name>
        <dbReference type="ChEBI" id="CHEBI:18420"/>
    </ligand>
</feature>
<keyword evidence="5" id="KW-0800">Toxin</keyword>
<dbReference type="InterPro" id="IPR002716">
    <property type="entry name" value="PIN_dom"/>
</dbReference>
<dbReference type="RefSeq" id="WP_018938069.1">
    <property type="nucleotide sequence ID" value="NZ_CP011367.1"/>
</dbReference>
<evidence type="ECO:0000259" key="6">
    <source>
        <dbReference type="Pfam" id="PF01850"/>
    </source>
</evidence>
<dbReference type="CDD" id="cd09874">
    <property type="entry name" value="PIN_MT3492-like"/>
    <property type="match status" value="1"/>
</dbReference>
<dbReference type="KEGG" id="tvr:TVD_08585"/>
<dbReference type="STRING" id="106634.TVD_08585"/>
<dbReference type="Proteomes" id="UP000064201">
    <property type="component" value="Chromosome"/>
</dbReference>
<dbReference type="GO" id="GO:0090729">
    <property type="term" value="F:toxin activity"/>
    <property type="evidence" value="ECO:0007669"/>
    <property type="project" value="UniProtKB-KW"/>
</dbReference>
<dbReference type="Pfam" id="PF01850">
    <property type="entry name" value="PIN"/>
    <property type="match status" value="1"/>
</dbReference>
<keyword evidence="8" id="KW-1185">Reference proteome</keyword>
<keyword evidence="4 5" id="KW-0378">Hydrolase</keyword>
<keyword evidence="1 5" id="KW-1277">Toxin-antitoxin system</keyword>
<gene>
    <name evidence="5" type="primary">vapC</name>
    <name evidence="7" type="ORF">TVD_08585</name>
</gene>
<comment type="similarity">
    <text evidence="5">Belongs to the PINc/VapC protein family.</text>
</comment>
<organism evidence="7 8">
    <name type="scientific">Thioalkalivibrio versutus</name>
    <dbReference type="NCBI Taxonomy" id="106634"/>
    <lineage>
        <taxon>Bacteria</taxon>
        <taxon>Pseudomonadati</taxon>
        <taxon>Pseudomonadota</taxon>
        <taxon>Gammaproteobacteria</taxon>
        <taxon>Chromatiales</taxon>
        <taxon>Ectothiorhodospiraceae</taxon>
        <taxon>Thioalkalivibrio</taxon>
    </lineage>
</organism>
<feature type="domain" description="PIN" evidence="6">
    <location>
        <begin position="9"/>
        <end position="137"/>
    </location>
</feature>
<dbReference type="GO" id="GO:0004540">
    <property type="term" value="F:RNA nuclease activity"/>
    <property type="evidence" value="ECO:0007669"/>
    <property type="project" value="InterPro"/>
</dbReference>
<dbReference type="PATRIC" id="fig|106634.4.peg.1756"/>
<dbReference type="EC" id="3.1.-.-" evidence="5"/>
<comment type="cofactor">
    <cofactor evidence="5">
        <name>Mg(2+)</name>
        <dbReference type="ChEBI" id="CHEBI:18420"/>
    </cofactor>
</comment>
<evidence type="ECO:0000256" key="4">
    <source>
        <dbReference type="ARBA" id="ARBA00022801"/>
    </source>
</evidence>
<evidence type="ECO:0000256" key="3">
    <source>
        <dbReference type="ARBA" id="ARBA00022723"/>
    </source>
</evidence>
<reference evidence="7 8" key="1">
    <citation type="submission" date="2015-04" db="EMBL/GenBank/DDBJ databases">
        <title>Complete Sequence for the Genome of the Thioalkalivibrio versutus D301.</title>
        <authorList>
            <person name="Mu T."/>
            <person name="Zhou J."/>
            <person name="Xu X."/>
        </authorList>
    </citation>
    <scope>NUCLEOTIDE SEQUENCE [LARGE SCALE GENOMIC DNA]</scope>
    <source>
        <strain evidence="7 8">D301</strain>
    </source>
</reference>
<keyword evidence="5" id="KW-0460">Magnesium</keyword>
<dbReference type="InterPro" id="IPR022907">
    <property type="entry name" value="VapC_family"/>
</dbReference>
<dbReference type="EMBL" id="CP011367">
    <property type="protein sequence ID" value="AKJ95410.1"/>
    <property type="molecule type" value="Genomic_DNA"/>
</dbReference>
<accession>A0A0G3G2H8</accession>
<feature type="binding site" evidence="5">
    <location>
        <position position="111"/>
    </location>
    <ligand>
        <name>Mg(2+)</name>
        <dbReference type="ChEBI" id="CHEBI:18420"/>
    </ligand>
</feature>
<dbReference type="OrthoDB" id="1525146at2"/>
<dbReference type="SUPFAM" id="SSF88723">
    <property type="entry name" value="PIN domain-like"/>
    <property type="match status" value="1"/>
</dbReference>
<evidence type="ECO:0000313" key="7">
    <source>
        <dbReference type="EMBL" id="AKJ95410.1"/>
    </source>
</evidence>
<keyword evidence="3 5" id="KW-0479">Metal-binding</keyword>
<evidence type="ECO:0000256" key="5">
    <source>
        <dbReference type="HAMAP-Rule" id="MF_00265"/>
    </source>
</evidence>
<evidence type="ECO:0000256" key="2">
    <source>
        <dbReference type="ARBA" id="ARBA00022722"/>
    </source>
</evidence>
<dbReference type="AlphaFoldDB" id="A0A0G3G2H8"/>
<keyword evidence="2 5" id="KW-0540">Nuclease</keyword>
<protein>
    <recommendedName>
        <fullName evidence="5">Ribonuclease VapC</fullName>
        <shortName evidence="5">RNase VapC</shortName>
        <ecNumber evidence="5">3.1.-.-</ecNumber>
    </recommendedName>
    <alternativeName>
        <fullName evidence="5">Toxin VapC</fullName>
    </alternativeName>
</protein>
<comment type="function">
    <text evidence="5">Toxic component of a toxin-antitoxin (TA) system. An RNase.</text>
</comment>
<evidence type="ECO:0000256" key="1">
    <source>
        <dbReference type="ARBA" id="ARBA00022649"/>
    </source>
</evidence>
<name>A0A0G3G2H8_9GAMM</name>